<feature type="domain" description="SIS" evidence="5">
    <location>
        <begin position="124"/>
        <end position="264"/>
    </location>
</feature>
<evidence type="ECO:0000256" key="2">
    <source>
        <dbReference type="ARBA" id="ARBA00023125"/>
    </source>
</evidence>
<evidence type="ECO:0000256" key="1">
    <source>
        <dbReference type="ARBA" id="ARBA00023015"/>
    </source>
</evidence>
<dbReference type="PANTHER" id="PTHR30514">
    <property type="entry name" value="GLUCOKINASE"/>
    <property type="match status" value="1"/>
</dbReference>
<dbReference type="InterPro" id="IPR046348">
    <property type="entry name" value="SIS_dom_sf"/>
</dbReference>
<evidence type="ECO:0000259" key="5">
    <source>
        <dbReference type="PROSITE" id="PS51464"/>
    </source>
</evidence>
<protein>
    <submittedName>
        <fullName evidence="6">MurR/RpiR family transcriptional regulator</fullName>
    </submittedName>
</protein>
<evidence type="ECO:0000313" key="7">
    <source>
        <dbReference type="Proteomes" id="UP000526184"/>
    </source>
</evidence>
<dbReference type="InterPro" id="IPR036388">
    <property type="entry name" value="WH-like_DNA-bd_sf"/>
</dbReference>
<dbReference type="Pfam" id="PF01380">
    <property type="entry name" value="SIS"/>
    <property type="match status" value="1"/>
</dbReference>
<evidence type="ECO:0000259" key="4">
    <source>
        <dbReference type="PROSITE" id="PS51071"/>
    </source>
</evidence>
<evidence type="ECO:0000313" key="6">
    <source>
        <dbReference type="EMBL" id="NYV27293.1"/>
    </source>
</evidence>
<dbReference type="GO" id="GO:0003677">
    <property type="term" value="F:DNA binding"/>
    <property type="evidence" value="ECO:0007669"/>
    <property type="project" value="UniProtKB-KW"/>
</dbReference>
<keyword evidence="1" id="KW-0805">Transcription regulation</keyword>
<proteinExistence type="predicted"/>
<dbReference type="Gene3D" id="3.40.50.10490">
    <property type="entry name" value="Glucose-6-phosphate isomerase like protein, domain 1"/>
    <property type="match status" value="1"/>
</dbReference>
<reference evidence="6 7" key="1">
    <citation type="submission" date="2020-05" db="EMBL/GenBank/DDBJ databases">
        <title>Streptobacillus felis strain LHL191014123.</title>
        <authorList>
            <person name="Fawzy A."/>
            <person name="Rau J."/>
            <person name="Risse K."/>
            <person name="Schauerte N."/>
            <person name="Geiger C."/>
            <person name="Blom J."/>
            <person name="Imirzalioglu C."/>
            <person name="Falgenhauer J."/>
            <person name="Bach A."/>
            <person name="Herden C."/>
            <person name="Eisenberg T."/>
        </authorList>
    </citation>
    <scope>NUCLEOTIDE SEQUENCE [LARGE SCALE GENOMIC DNA]</scope>
    <source>
        <strain evidence="6 7">LHL191014123</strain>
    </source>
</reference>
<dbReference type="SUPFAM" id="SSF53697">
    <property type="entry name" value="SIS domain"/>
    <property type="match status" value="1"/>
</dbReference>
<comment type="caution">
    <text evidence="6">The sequence shown here is derived from an EMBL/GenBank/DDBJ whole genome shotgun (WGS) entry which is preliminary data.</text>
</comment>
<dbReference type="SUPFAM" id="SSF46689">
    <property type="entry name" value="Homeodomain-like"/>
    <property type="match status" value="1"/>
</dbReference>
<accession>A0A7Z0TBE5</accession>
<dbReference type="RefSeq" id="WP_067321100.1">
    <property type="nucleotide sequence ID" value="NZ_CBCRWS010000001.1"/>
</dbReference>
<dbReference type="Gene3D" id="1.10.10.10">
    <property type="entry name" value="Winged helix-like DNA-binding domain superfamily/Winged helix DNA-binding domain"/>
    <property type="match status" value="1"/>
</dbReference>
<keyword evidence="2" id="KW-0238">DNA-binding</keyword>
<dbReference type="InterPro" id="IPR047640">
    <property type="entry name" value="RpiR-like"/>
</dbReference>
<dbReference type="InterPro" id="IPR009057">
    <property type="entry name" value="Homeodomain-like_sf"/>
</dbReference>
<dbReference type="InterPro" id="IPR001347">
    <property type="entry name" value="SIS_dom"/>
</dbReference>
<dbReference type="Proteomes" id="UP000526184">
    <property type="component" value="Unassembled WGS sequence"/>
</dbReference>
<sequence>MSLLVKIRENKNFTSSETDISKYLMENYKKIKNLDAKKIASDTYTSISAVTRTCKKIGLSGFQEFKISLIEELANLEENKLEFENVDIERNNDTKMIIEKLNKLSISSLRETKLLQDAVMIDKVVDLIRSKKVIDFYGVGASHIVCLDAQYKFMRIGKVCNAFGPYDLQHIQAINSTSDNLAIIISYSGMTEDIVKISEVLKNRGIETISITKYGSNEVASRANHNLYVTSREALKRSAAIYSRISMLNLIDVIYLKYSNMNFDEVSTKINETKIKKIKEK</sequence>
<gene>
    <name evidence="6" type="ORF">HP397_00430</name>
</gene>
<dbReference type="GO" id="GO:1901135">
    <property type="term" value="P:carbohydrate derivative metabolic process"/>
    <property type="evidence" value="ECO:0007669"/>
    <property type="project" value="InterPro"/>
</dbReference>
<dbReference type="InterPro" id="IPR035472">
    <property type="entry name" value="RpiR-like_SIS"/>
</dbReference>
<evidence type="ECO:0000256" key="3">
    <source>
        <dbReference type="ARBA" id="ARBA00023163"/>
    </source>
</evidence>
<keyword evidence="3" id="KW-0804">Transcription</keyword>
<organism evidence="6 7">
    <name type="scientific">Streptobacillus felis</name>
    <dbReference type="NCBI Taxonomy" id="1384509"/>
    <lineage>
        <taxon>Bacteria</taxon>
        <taxon>Fusobacteriati</taxon>
        <taxon>Fusobacteriota</taxon>
        <taxon>Fusobacteriia</taxon>
        <taxon>Fusobacteriales</taxon>
        <taxon>Leptotrichiaceae</taxon>
        <taxon>Streptobacillus</taxon>
    </lineage>
</organism>
<dbReference type="GO" id="GO:0097367">
    <property type="term" value="F:carbohydrate derivative binding"/>
    <property type="evidence" value="ECO:0007669"/>
    <property type="project" value="InterPro"/>
</dbReference>
<dbReference type="PANTHER" id="PTHR30514:SF1">
    <property type="entry name" value="HTH-TYPE TRANSCRIPTIONAL REGULATOR HEXR-RELATED"/>
    <property type="match status" value="1"/>
</dbReference>
<dbReference type="CDD" id="cd05013">
    <property type="entry name" value="SIS_RpiR"/>
    <property type="match status" value="1"/>
</dbReference>
<dbReference type="InterPro" id="IPR000281">
    <property type="entry name" value="HTH_RpiR"/>
</dbReference>
<feature type="domain" description="HTH rpiR-type" evidence="4">
    <location>
        <begin position="1"/>
        <end position="76"/>
    </location>
</feature>
<dbReference type="GO" id="GO:0003700">
    <property type="term" value="F:DNA-binding transcription factor activity"/>
    <property type="evidence" value="ECO:0007669"/>
    <property type="project" value="InterPro"/>
</dbReference>
<dbReference type="AlphaFoldDB" id="A0A7Z0TBE5"/>
<name>A0A7Z0TBE5_9FUSO</name>
<dbReference type="OrthoDB" id="9762536at2"/>
<dbReference type="PROSITE" id="PS51464">
    <property type="entry name" value="SIS"/>
    <property type="match status" value="1"/>
</dbReference>
<dbReference type="PROSITE" id="PS51071">
    <property type="entry name" value="HTH_RPIR"/>
    <property type="match status" value="1"/>
</dbReference>
<keyword evidence="7" id="KW-1185">Reference proteome</keyword>
<dbReference type="EMBL" id="JABMKT010000001">
    <property type="protein sequence ID" value="NYV27293.1"/>
    <property type="molecule type" value="Genomic_DNA"/>
</dbReference>
<dbReference type="Pfam" id="PF01418">
    <property type="entry name" value="HTH_6"/>
    <property type="match status" value="1"/>
</dbReference>